<accession>A0ABW7FAK7</accession>
<dbReference type="SMART" id="SM00671">
    <property type="entry name" value="SEL1"/>
    <property type="match status" value="7"/>
</dbReference>
<feature type="chain" id="PRO_5046166563" evidence="2">
    <location>
        <begin position="26"/>
        <end position="522"/>
    </location>
</feature>
<proteinExistence type="predicted"/>
<dbReference type="InterPro" id="IPR011990">
    <property type="entry name" value="TPR-like_helical_dom_sf"/>
</dbReference>
<dbReference type="EMBL" id="JBIGHV010000014">
    <property type="protein sequence ID" value="MFG6433654.1"/>
    <property type="molecule type" value="Genomic_DNA"/>
</dbReference>
<dbReference type="InterPro" id="IPR050767">
    <property type="entry name" value="Sel1_AlgK"/>
</dbReference>
<comment type="caution">
    <text evidence="3">The sequence shown here is derived from an EMBL/GenBank/DDBJ whole genome shotgun (WGS) entry which is preliminary data.</text>
</comment>
<dbReference type="RefSeq" id="WP_394484567.1">
    <property type="nucleotide sequence ID" value="NZ_JBIGHV010000014.1"/>
</dbReference>
<dbReference type="InterPro" id="IPR006597">
    <property type="entry name" value="Sel1-like"/>
</dbReference>
<dbReference type="PANTHER" id="PTHR11102:SF160">
    <property type="entry name" value="ERAD-ASSOCIATED E3 UBIQUITIN-PROTEIN LIGASE COMPONENT HRD3"/>
    <property type="match status" value="1"/>
</dbReference>
<organism evidence="3 4">
    <name type="scientific">Pelomonas parva</name>
    <dbReference type="NCBI Taxonomy" id="3299032"/>
    <lineage>
        <taxon>Bacteria</taxon>
        <taxon>Pseudomonadati</taxon>
        <taxon>Pseudomonadota</taxon>
        <taxon>Betaproteobacteria</taxon>
        <taxon>Burkholderiales</taxon>
        <taxon>Sphaerotilaceae</taxon>
        <taxon>Roseateles</taxon>
    </lineage>
</organism>
<reference evidence="3 4" key="1">
    <citation type="submission" date="2024-08" db="EMBL/GenBank/DDBJ databases">
        <authorList>
            <person name="Lu H."/>
        </authorList>
    </citation>
    <scope>NUCLEOTIDE SEQUENCE [LARGE SCALE GENOMIC DNA]</scope>
    <source>
        <strain evidence="3 4">LYH14W</strain>
    </source>
</reference>
<keyword evidence="2" id="KW-0732">Signal</keyword>
<evidence type="ECO:0000256" key="2">
    <source>
        <dbReference type="SAM" id="SignalP"/>
    </source>
</evidence>
<feature type="region of interest" description="Disordered" evidence="1">
    <location>
        <begin position="117"/>
        <end position="137"/>
    </location>
</feature>
<dbReference type="Proteomes" id="UP001606210">
    <property type="component" value="Unassembled WGS sequence"/>
</dbReference>
<sequence>MHSFKLKRGIAAPGWLALMLALAHATPWAVPDTTNKAEAPNTLEGVKVKARRNGGATESTVIAAHSKVLSHRYASTCAFLAGGQDEVTLAYMRGLYADGDPLLGVEVDEETGKLVERKDQRFSDLSPGGDASSGTDNDRMIDQMLKQVDIANDSFNRVPYTNCTLADVNLAAGHNYIARKDKSLTQAFDAYEGGNYAEALARFEESWKKLGYEDAALMLGRLHLLGLGTPASTPKAVRWLREVVDARYDPVTDRLRFDPRKPEALNTRVEAALLLARIHLTGAGTKRDAAEAYKWWRKALDFGYEPAGTLLAQAHLTGVGPQPDIQRALSLLQTAGEAGDVNALYLLGQLYHHQWPRQPEGVPLDLKRAGAYYLAATKAGHADATYAAARMLDLGEGVPAAPERAVVLYKDAALKGNADAQNALATYFYRGEVVEQNLDTARQFFQTAAKQMQADAMFNLAVMLAHGQGGARDLATAYAWCSLSKRLGHQQAATALPAIEARLSPEDKARADTLLKPAPKKS</sequence>
<evidence type="ECO:0000313" key="4">
    <source>
        <dbReference type="Proteomes" id="UP001606210"/>
    </source>
</evidence>
<dbReference type="SUPFAM" id="SSF81901">
    <property type="entry name" value="HCP-like"/>
    <property type="match status" value="2"/>
</dbReference>
<dbReference type="PANTHER" id="PTHR11102">
    <property type="entry name" value="SEL-1-LIKE PROTEIN"/>
    <property type="match status" value="1"/>
</dbReference>
<keyword evidence="4" id="KW-1185">Reference proteome</keyword>
<gene>
    <name evidence="3" type="ORF">ACG00Y_27370</name>
</gene>
<evidence type="ECO:0000256" key="1">
    <source>
        <dbReference type="SAM" id="MobiDB-lite"/>
    </source>
</evidence>
<evidence type="ECO:0000313" key="3">
    <source>
        <dbReference type="EMBL" id="MFG6433654.1"/>
    </source>
</evidence>
<dbReference type="Pfam" id="PF08238">
    <property type="entry name" value="Sel1"/>
    <property type="match status" value="7"/>
</dbReference>
<feature type="signal peptide" evidence="2">
    <location>
        <begin position="1"/>
        <end position="25"/>
    </location>
</feature>
<name>A0ABW7FAK7_9BURK</name>
<dbReference type="Gene3D" id="1.25.40.10">
    <property type="entry name" value="Tetratricopeptide repeat domain"/>
    <property type="match status" value="2"/>
</dbReference>
<protein>
    <submittedName>
        <fullName evidence="3">Tetratricopeptide repeat protein</fullName>
    </submittedName>
</protein>